<dbReference type="FunCoup" id="A0A6N7EWJ5">
    <property type="interactions" value="34"/>
</dbReference>
<reference evidence="6 7" key="1">
    <citation type="submission" date="2019-10" db="EMBL/GenBank/DDBJ databases">
        <title>Cardiobacteriales fam. a chemoheterotrophic member of the order Cardiobacteriales, and proposal of Cardiobacteriales fam. nov.</title>
        <authorList>
            <person name="Wang C."/>
        </authorList>
    </citation>
    <scope>NUCLEOTIDE SEQUENCE [LARGE SCALE GENOMIC DNA]</scope>
    <source>
        <strain evidence="6 7">ML27</strain>
    </source>
</reference>
<evidence type="ECO:0000256" key="5">
    <source>
        <dbReference type="HAMAP-Rule" id="MF_01092"/>
    </source>
</evidence>
<dbReference type="PANTHER" id="PTHR39455">
    <property type="entry name" value="CELL DIVISION PROTEIN ZAPD"/>
    <property type="match status" value="1"/>
</dbReference>
<evidence type="ECO:0000256" key="2">
    <source>
        <dbReference type="ARBA" id="ARBA00022618"/>
    </source>
</evidence>
<dbReference type="GO" id="GO:0005737">
    <property type="term" value="C:cytoplasm"/>
    <property type="evidence" value="ECO:0007669"/>
    <property type="project" value="UniProtKB-SubCell"/>
</dbReference>
<keyword evidence="7" id="KW-1185">Reference proteome</keyword>
<comment type="caution">
    <text evidence="6">The sequence shown here is derived from an EMBL/GenBank/DDBJ whole genome shotgun (WGS) entry which is preliminary data.</text>
</comment>
<dbReference type="AlphaFoldDB" id="A0A6N7EWJ5"/>
<dbReference type="Pfam" id="PF07072">
    <property type="entry name" value="ZapD"/>
    <property type="match status" value="1"/>
</dbReference>
<dbReference type="Gene3D" id="1.10.3900.10">
    <property type="entry name" value="YacF-like"/>
    <property type="match status" value="1"/>
</dbReference>
<accession>A0A6N7EWJ5</accession>
<dbReference type="InterPro" id="IPR009777">
    <property type="entry name" value="ZapD"/>
</dbReference>
<comment type="function">
    <text evidence="5">Cell division factor that enhances FtsZ-ring assembly. Directly interacts with FtsZ and promotes bundling of FtsZ protofilaments, with a reduction in FtsZ GTPase activity.</text>
</comment>
<organism evidence="6 7">
    <name type="scientific">Ostreibacterium oceani</name>
    <dbReference type="NCBI Taxonomy" id="2654998"/>
    <lineage>
        <taxon>Bacteria</taxon>
        <taxon>Pseudomonadati</taxon>
        <taxon>Pseudomonadota</taxon>
        <taxon>Gammaproteobacteria</taxon>
        <taxon>Cardiobacteriales</taxon>
        <taxon>Ostreibacteriaceae</taxon>
        <taxon>Ostreibacterium</taxon>
    </lineage>
</organism>
<keyword evidence="3 5" id="KW-0717">Septation</keyword>
<proteinExistence type="inferred from homology"/>
<dbReference type="InParanoid" id="A0A6N7EWJ5"/>
<evidence type="ECO:0000313" key="6">
    <source>
        <dbReference type="EMBL" id="MPV85487.1"/>
    </source>
</evidence>
<dbReference type="HAMAP" id="MF_01092">
    <property type="entry name" value="ZapD"/>
    <property type="match status" value="1"/>
</dbReference>
<dbReference type="Proteomes" id="UP000471298">
    <property type="component" value="Unassembled WGS sequence"/>
</dbReference>
<protein>
    <recommendedName>
        <fullName evidence="5">Cell division protein ZapD</fullName>
    </recommendedName>
    <alternativeName>
        <fullName evidence="5">Z ring-associated protein D</fullName>
    </alternativeName>
</protein>
<comment type="subcellular location">
    <subcellularLocation>
        <location evidence="5">Cytoplasm</location>
    </subcellularLocation>
    <text evidence="5">Localizes to mid-cell in an FtsZ-dependent manner.</text>
</comment>
<dbReference type="RefSeq" id="WP_152808792.1">
    <property type="nucleotide sequence ID" value="NZ_WHNW01000002.1"/>
</dbReference>
<name>A0A6N7EWJ5_9GAMM</name>
<evidence type="ECO:0000256" key="4">
    <source>
        <dbReference type="ARBA" id="ARBA00023306"/>
    </source>
</evidence>
<dbReference type="GO" id="GO:0043093">
    <property type="term" value="P:FtsZ-dependent cytokinesis"/>
    <property type="evidence" value="ECO:0007669"/>
    <property type="project" value="UniProtKB-UniRule"/>
</dbReference>
<comment type="subunit">
    <text evidence="5">Interacts with FtsZ.</text>
</comment>
<dbReference type="InterPro" id="IPR027462">
    <property type="entry name" value="ZapD_C"/>
</dbReference>
<evidence type="ECO:0000313" key="7">
    <source>
        <dbReference type="Proteomes" id="UP000471298"/>
    </source>
</evidence>
<dbReference type="Gene3D" id="2.60.440.10">
    <property type="entry name" value="YacF-like domains"/>
    <property type="match status" value="1"/>
</dbReference>
<dbReference type="NCBIfam" id="NF003656">
    <property type="entry name" value="PRK05287.1-4"/>
    <property type="match status" value="1"/>
</dbReference>
<keyword evidence="1 5" id="KW-0963">Cytoplasm</keyword>
<keyword evidence="2 5" id="KW-0132">Cell division</keyword>
<sequence>MTELTQSISQVYEQPLNERVRLLLRLEIIFLQAIRHKQARNQYETQMCLDALFALLNLTNRYELRSEILKELERIRSMLVQLLREENANAEKIDGTLIELQTCADILHGLDSKHIDRIRNIEFLNIIKQRNIHDTGSYLFEIPELQYWLLQAESHREKQIQKWLDDFMPFKRAIDFLLSLIRDSASPEVMIAENGIYLKTIDSRLHMHQLLRVRVDENYNVYPRISGGKHRFAIRFMEQIQADTRPKQTEKNVRFSLQTCVL</sequence>
<comment type="similarity">
    <text evidence="5">Belongs to the ZapD family.</text>
</comment>
<dbReference type="EMBL" id="WHNW01000002">
    <property type="protein sequence ID" value="MPV85487.1"/>
    <property type="molecule type" value="Genomic_DNA"/>
</dbReference>
<gene>
    <name evidence="5 6" type="primary">zapD</name>
    <name evidence="6" type="ORF">GCU85_01895</name>
</gene>
<dbReference type="PANTHER" id="PTHR39455:SF1">
    <property type="entry name" value="CELL DIVISION PROTEIN ZAPD"/>
    <property type="match status" value="1"/>
</dbReference>
<dbReference type="GO" id="GO:0032153">
    <property type="term" value="C:cell division site"/>
    <property type="evidence" value="ECO:0007669"/>
    <property type="project" value="TreeGrafter"/>
</dbReference>
<evidence type="ECO:0000256" key="1">
    <source>
        <dbReference type="ARBA" id="ARBA00022490"/>
    </source>
</evidence>
<keyword evidence="4 5" id="KW-0131">Cell cycle</keyword>
<dbReference type="SUPFAM" id="SSF160950">
    <property type="entry name" value="YacF-like"/>
    <property type="match status" value="1"/>
</dbReference>
<evidence type="ECO:0000256" key="3">
    <source>
        <dbReference type="ARBA" id="ARBA00023210"/>
    </source>
</evidence>
<dbReference type="InterPro" id="IPR036268">
    <property type="entry name" value="ZapD_sf"/>
</dbReference>
<dbReference type="GO" id="GO:0000917">
    <property type="term" value="P:division septum assembly"/>
    <property type="evidence" value="ECO:0007669"/>
    <property type="project" value="UniProtKB-KW"/>
</dbReference>